<evidence type="ECO:0000313" key="1">
    <source>
        <dbReference type="EMBL" id="MDB7085440.1"/>
    </source>
</evidence>
<reference evidence="1" key="1">
    <citation type="submission" date="2023-01" db="EMBL/GenBank/DDBJ databases">
        <title>Human gut microbiome strain richness.</title>
        <authorList>
            <person name="Chen-Liaw A."/>
        </authorList>
    </citation>
    <scope>NUCLEOTIDE SEQUENCE</scope>
    <source>
        <strain evidence="1">1001217st2_G6_1001217B_191108</strain>
    </source>
</reference>
<evidence type="ECO:0000313" key="2">
    <source>
        <dbReference type="Proteomes" id="UP001211987"/>
    </source>
</evidence>
<accession>A0AB35IP39</accession>
<proteinExistence type="predicted"/>
<sequence length="98" mass="11546">MILDKNNEFEAFEKIKEYILNNQIKELYGDAKVVSEAINNKFESTIITTIDLSIETLLVTKKRQDWSSIEQSIQTLERVRKMILGTKYDYIQKLKVED</sequence>
<name>A0AB35IP39_9FIRM</name>
<gene>
    <name evidence="1" type="ORF">PM738_16655</name>
</gene>
<dbReference type="Proteomes" id="UP001211987">
    <property type="component" value="Unassembled WGS sequence"/>
</dbReference>
<dbReference type="RefSeq" id="WP_009009999.1">
    <property type="nucleotide sequence ID" value="NZ_BAABXX010000002.1"/>
</dbReference>
<comment type="caution">
    <text evidence="1">The sequence shown here is derived from an EMBL/GenBank/DDBJ whole genome shotgun (WGS) entry which is preliminary data.</text>
</comment>
<protein>
    <submittedName>
        <fullName evidence="1">Uncharacterized protein</fullName>
    </submittedName>
</protein>
<dbReference type="AlphaFoldDB" id="A0AB35IP39"/>
<dbReference type="EMBL" id="JAQLKE010000040">
    <property type="protein sequence ID" value="MDB7085440.1"/>
    <property type="molecule type" value="Genomic_DNA"/>
</dbReference>
<organism evidence="1 2">
    <name type="scientific">Thomasclavelia ramosa</name>
    <dbReference type="NCBI Taxonomy" id="1547"/>
    <lineage>
        <taxon>Bacteria</taxon>
        <taxon>Bacillati</taxon>
        <taxon>Bacillota</taxon>
        <taxon>Erysipelotrichia</taxon>
        <taxon>Erysipelotrichales</taxon>
        <taxon>Coprobacillaceae</taxon>
        <taxon>Thomasclavelia</taxon>
    </lineage>
</organism>